<dbReference type="InterPro" id="IPR050238">
    <property type="entry name" value="DNA_Rep/Repair_Clamp_Loader"/>
</dbReference>
<accession>A0ABY6Q8E7</accession>
<dbReference type="InterPro" id="IPR027417">
    <property type="entry name" value="P-loop_NTPase"/>
</dbReference>
<gene>
    <name evidence="4" type="ORF">E0F26_09075</name>
</gene>
<keyword evidence="2" id="KW-0239">DNA-directed DNA polymerase</keyword>
<keyword evidence="5" id="KW-1185">Reference proteome</keyword>
<dbReference type="Gene3D" id="3.40.50.300">
    <property type="entry name" value="P-loop containing nucleotide triphosphate hydrolases"/>
    <property type="match status" value="1"/>
</dbReference>
<dbReference type="SUPFAM" id="SSF52540">
    <property type="entry name" value="P-loop containing nucleoside triphosphate hydrolases"/>
    <property type="match status" value="1"/>
</dbReference>
<evidence type="ECO:0000256" key="3">
    <source>
        <dbReference type="ARBA" id="ARBA00049244"/>
    </source>
</evidence>
<name>A0ABY6Q8E7_9GAMM</name>
<organism evidence="4 5">
    <name type="scientific">Candidatus Paraluminiphilus aquimaris</name>
    <dbReference type="NCBI Taxonomy" id="2518994"/>
    <lineage>
        <taxon>Bacteria</taxon>
        <taxon>Pseudomonadati</taxon>
        <taxon>Pseudomonadota</taxon>
        <taxon>Gammaproteobacteria</taxon>
        <taxon>Cellvibrionales</taxon>
        <taxon>Halieaceae</taxon>
        <taxon>Candidatus Paraluminiphilus</taxon>
    </lineage>
</organism>
<evidence type="ECO:0000256" key="2">
    <source>
        <dbReference type="ARBA" id="ARBA00022932"/>
    </source>
</evidence>
<evidence type="ECO:0000256" key="1">
    <source>
        <dbReference type="ARBA" id="ARBA00012417"/>
    </source>
</evidence>
<reference evidence="4 5" key="1">
    <citation type="submission" date="2019-02" db="EMBL/GenBank/DDBJ databases">
        <title>Halieaceae_genomes.</title>
        <authorList>
            <person name="Li S.-H."/>
        </authorList>
    </citation>
    <scope>NUCLEOTIDE SEQUENCE [LARGE SCALE GENOMIC DNA]</scope>
    <source>
        <strain evidence="4 5">JH123</strain>
    </source>
</reference>
<comment type="catalytic activity">
    <reaction evidence="3">
        <text>DNA(n) + a 2'-deoxyribonucleoside 5'-triphosphate = DNA(n+1) + diphosphate</text>
        <dbReference type="Rhea" id="RHEA:22508"/>
        <dbReference type="Rhea" id="RHEA-COMP:17339"/>
        <dbReference type="Rhea" id="RHEA-COMP:17340"/>
        <dbReference type="ChEBI" id="CHEBI:33019"/>
        <dbReference type="ChEBI" id="CHEBI:61560"/>
        <dbReference type="ChEBI" id="CHEBI:173112"/>
        <dbReference type="EC" id="2.7.7.7"/>
    </reaction>
</comment>
<dbReference type="Pfam" id="PF13177">
    <property type="entry name" value="DNA_pol3_delta2"/>
    <property type="match status" value="1"/>
</dbReference>
<proteinExistence type="predicted"/>
<protein>
    <recommendedName>
        <fullName evidence="1">DNA-directed DNA polymerase</fullName>
        <ecNumber evidence="1">2.7.7.7</ecNumber>
    </recommendedName>
</protein>
<dbReference type="PANTHER" id="PTHR11669">
    <property type="entry name" value="REPLICATION FACTOR C / DNA POLYMERASE III GAMMA-TAU SUBUNIT"/>
    <property type="match status" value="1"/>
</dbReference>
<keyword evidence="2" id="KW-0548">Nucleotidyltransferase</keyword>
<keyword evidence="2" id="KW-0808">Transferase</keyword>
<evidence type="ECO:0000313" key="4">
    <source>
        <dbReference type="EMBL" id="UZP74879.1"/>
    </source>
</evidence>
<dbReference type="EMBL" id="CP036501">
    <property type="protein sequence ID" value="UZP74879.1"/>
    <property type="molecule type" value="Genomic_DNA"/>
</dbReference>
<dbReference type="PANTHER" id="PTHR11669:SF8">
    <property type="entry name" value="DNA POLYMERASE III SUBUNIT DELTA"/>
    <property type="match status" value="1"/>
</dbReference>
<dbReference type="EC" id="2.7.7.7" evidence="1"/>
<dbReference type="Proteomes" id="UP001317963">
    <property type="component" value="Chromosome"/>
</dbReference>
<evidence type="ECO:0000313" key="5">
    <source>
        <dbReference type="Proteomes" id="UP001317963"/>
    </source>
</evidence>
<sequence length="339" mass="36969">MLCSEHSKRRSSPILEVSFMDSELYPEHEALVAELVQLQDVDRLPHAMLLTSDSGLGLKAVCQHLAQALLKRAGQASEADTAELLSAGTHGDFRWVATLDGKSSIGVDQVRVACEFVSKTAGYGTLKVLVVEEADKLTSAAANALLKTLEEPQGDTLIILMSRRPWLLPATVRSRCQARKLPRLSEATCKAELAKQGLTSESYSEQTSRFLENWLVSALGGTLEAHREVRLVLNKVLDRDLSARELTECLMKFELSEAVEAVVRALEERLANLDATGHGLPTLITLHRLIASLMQRIRGGATPAREVACYEIGVLTAGASENKINVVREGLHLMGVARI</sequence>